<dbReference type="EMBL" id="WJXA01000004">
    <property type="protein sequence ID" value="KAF7146798.1"/>
    <property type="molecule type" value="Genomic_DNA"/>
</dbReference>
<dbReference type="SUPFAM" id="SSF63748">
    <property type="entry name" value="Tudor/PWWP/MBT"/>
    <property type="match status" value="1"/>
</dbReference>
<protein>
    <recommendedName>
        <fullName evidence="3">PWWP domain-containing protein</fullName>
    </recommendedName>
</protein>
<dbReference type="InterPro" id="IPR052657">
    <property type="entry name" value="PDP_family_Arabidopsis"/>
</dbReference>
<reference evidence="4" key="1">
    <citation type="submission" date="2019-11" db="EMBL/GenBank/DDBJ databases">
        <authorList>
            <person name="Liu Y."/>
            <person name="Hou J."/>
            <person name="Li T.-Q."/>
            <person name="Guan C.-H."/>
            <person name="Wu X."/>
            <person name="Wu H.-Z."/>
            <person name="Ling F."/>
            <person name="Zhang R."/>
            <person name="Shi X.-G."/>
            <person name="Ren J.-P."/>
            <person name="Chen E.-F."/>
            <person name="Sun J.-M."/>
        </authorList>
    </citation>
    <scope>NUCLEOTIDE SEQUENCE</scope>
    <source>
        <strain evidence="4">Adult_tree_wgs_1</strain>
        <tissue evidence="4">Leaves</tissue>
    </source>
</reference>
<evidence type="ECO:0000259" key="3">
    <source>
        <dbReference type="PROSITE" id="PS50812"/>
    </source>
</evidence>
<dbReference type="PANTHER" id="PTHR10688">
    <property type="entry name" value="PWWP DOMAIN-CONTAINING PROTEIN"/>
    <property type="match status" value="1"/>
</dbReference>
<feature type="region of interest" description="Disordered" evidence="1">
    <location>
        <begin position="425"/>
        <end position="494"/>
    </location>
</feature>
<dbReference type="InterPro" id="IPR000313">
    <property type="entry name" value="PWWP_dom"/>
</dbReference>
<dbReference type="OrthoDB" id="62853at2759"/>
<evidence type="ECO:0000256" key="2">
    <source>
        <dbReference type="SAM" id="Phobius"/>
    </source>
</evidence>
<feature type="transmembrane region" description="Helical" evidence="2">
    <location>
        <begin position="394"/>
        <end position="414"/>
    </location>
</feature>
<evidence type="ECO:0000313" key="4">
    <source>
        <dbReference type="EMBL" id="KAF7146798.1"/>
    </source>
</evidence>
<dbReference type="Gene3D" id="2.30.30.140">
    <property type="match status" value="1"/>
</dbReference>
<feature type="domain" description="PWWP" evidence="3">
    <location>
        <begin position="153"/>
        <end position="214"/>
    </location>
</feature>
<dbReference type="PROSITE" id="PS50812">
    <property type="entry name" value="PWWP"/>
    <property type="match status" value="1"/>
</dbReference>
<organism evidence="4 5">
    <name type="scientific">Rhododendron simsii</name>
    <name type="common">Sims's rhododendron</name>
    <dbReference type="NCBI Taxonomy" id="118357"/>
    <lineage>
        <taxon>Eukaryota</taxon>
        <taxon>Viridiplantae</taxon>
        <taxon>Streptophyta</taxon>
        <taxon>Embryophyta</taxon>
        <taxon>Tracheophyta</taxon>
        <taxon>Spermatophyta</taxon>
        <taxon>Magnoliopsida</taxon>
        <taxon>eudicotyledons</taxon>
        <taxon>Gunneridae</taxon>
        <taxon>Pentapetalae</taxon>
        <taxon>asterids</taxon>
        <taxon>Ericales</taxon>
        <taxon>Ericaceae</taxon>
        <taxon>Ericoideae</taxon>
        <taxon>Rhodoreae</taxon>
        <taxon>Rhododendron</taxon>
    </lineage>
</organism>
<feature type="region of interest" description="Disordered" evidence="1">
    <location>
        <begin position="544"/>
        <end position="570"/>
    </location>
</feature>
<dbReference type="CDD" id="cd05162">
    <property type="entry name" value="PWWP"/>
    <property type="match status" value="1"/>
</dbReference>
<keyword evidence="2" id="KW-1133">Transmembrane helix</keyword>
<keyword evidence="2" id="KW-0472">Membrane</keyword>
<evidence type="ECO:0000256" key="1">
    <source>
        <dbReference type="SAM" id="MobiDB-lite"/>
    </source>
</evidence>
<accession>A0A834H8U0</accession>
<keyword evidence="2" id="KW-0812">Transmembrane</keyword>
<dbReference type="PANTHER" id="PTHR10688:SF5">
    <property type="entry name" value="PWWP DOMAIN-CONTAINING PROTEIN 1-RELATED"/>
    <property type="match status" value="1"/>
</dbReference>
<name>A0A834H8U0_RHOSS</name>
<comment type="caution">
    <text evidence="4">The sequence shown here is derived from an EMBL/GenBank/DDBJ whole genome shotgun (WGS) entry which is preliminary data.</text>
</comment>
<keyword evidence="5" id="KW-1185">Reference proteome</keyword>
<dbReference type="SMART" id="SM00293">
    <property type="entry name" value="PWWP"/>
    <property type="match status" value="1"/>
</dbReference>
<dbReference type="AlphaFoldDB" id="A0A834H8U0"/>
<dbReference type="Pfam" id="PF00855">
    <property type="entry name" value="PWWP"/>
    <property type="match status" value="1"/>
</dbReference>
<sequence length="629" mass="69750">MGSEGNTNSSRDVLIDMYSRVKLKASDGRVCGSGRDNSAVRNVKLMNVQGKKIMANNDVNSRGISNKKECLDFTVKRKALVLGGNNTFPSRVTKKARLTNLAKQEAVISSRDIKGNRERRDGQANINDKGAALKMLDPLKQGRLTYLGYRHKVGDMVWGRVESHPWWPGQIFDEAFACPSVCNTKKKGHVLVAFYGDNSYGWFEPGELIPFDPHFTEKSKQINTQGFLTAVGEAKNEVNKRAALGLTCFCRNPNNFRTTHVQGFLEVDVSGYENGCVYPVKQIERARDGFQPIKSLSFLQKLALMSQSGMQRSVGWMKNVARLLAYRRAVFEEFDETYAQAFGVQPVRPGGSLLVLKDSQEVRPQAPLSVQRVINKTIGCAIYLCKLLIVNYKYAFKLFLLYLISLLLLFAAPLRVQRVIKKTIGTRSPRTPPSTVAFKNVRDHSSSSSKPPKKMPSSREKPIKKPMALNEMKPSTGEKKATNPIPFKVKGDEKMVGPTEPTVAVMKFPHQSPLPSVSQMKAKFACLGNMRVNYSLPASKVLPSKPVEEESPGAVPKLSSGLKKSTNDENGSIDSITKAVNAINKKYCQVEARKNESNQSTNSATNDVDISRPMLILLRKCSDLMNSSA</sequence>
<evidence type="ECO:0000313" key="5">
    <source>
        <dbReference type="Proteomes" id="UP000626092"/>
    </source>
</evidence>
<gene>
    <name evidence="4" type="ORF">RHSIM_Rhsim04G0220500</name>
</gene>
<proteinExistence type="predicted"/>
<dbReference type="Proteomes" id="UP000626092">
    <property type="component" value="Unassembled WGS sequence"/>
</dbReference>